<feature type="signal peptide" evidence="6">
    <location>
        <begin position="1"/>
        <end position="29"/>
    </location>
</feature>
<name>A0A378SUP7_9MYCO</name>
<accession>A0A378SUP7</accession>
<evidence type="ECO:0000313" key="7">
    <source>
        <dbReference type="EMBL" id="STZ46065.1"/>
    </source>
</evidence>
<sequence length="151" mass="15150">MSTRWPLAASTAVAALAVAGCASSPPAYDPPPGTLVAGTAQITVNGNDLGTTDSVQCDPAGTLTMMRTGDPDDPDAPGMSAIIASGDELVVRGVGINDLGGFTGSYNEGLGGEATVTMTGRTYDISGTADGFETANPSFRTEGNFQIKIAC</sequence>
<dbReference type="Proteomes" id="UP000254291">
    <property type="component" value="Unassembled WGS sequence"/>
</dbReference>
<keyword evidence="3" id="KW-0472">Membrane</keyword>
<gene>
    <name evidence="7" type="ORF">NCTC10742_05331</name>
</gene>
<evidence type="ECO:0000313" key="8">
    <source>
        <dbReference type="Proteomes" id="UP000254291"/>
    </source>
</evidence>
<dbReference type="AlphaFoldDB" id="A0A378SUP7"/>
<feature type="chain" id="PRO_5038596587" evidence="6">
    <location>
        <begin position="30"/>
        <end position="151"/>
    </location>
</feature>
<protein>
    <submittedName>
        <fullName evidence="7">Conserved lipoprotein/antigen</fullName>
    </submittedName>
</protein>
<proteinExistence type="predicted"/>
<keyword evidence="2 6" id="KW-0732">Signal</keyword>
<evidence type="ECO:0000256" key="4">
    <source>
        <dbReference type="ARBA" id="ARBA00023139"/>
    </source>
</evidence>
<evidence type="ECO:0000256" key="6">
    <source>
        <dbReference type="SAM" id="SignalP"/>
    </source>
</evidence>
<organism evidence="7 8">
    <name type="scientific">Mycolicibacterium gilvum</name>
    <dbReference type="NCBI Taxonomy" id="1804"/>
    <lineage>
        <taxon>Bacteria</taxon>
        <taxon>Bacillati</taxon>
        <taxon>Actinomycetota</taxon>
        <taxon>Actinomycetes</taxon>
        <taxon>Mycobacteriales</taxon>
        <taxon>Mycobacteriaceae</taxon>
        <taxon>Mycolicibacterium</taxon>
    </lineage>
</organism>
<keyword evidence="5 7" id="KW-0449">Lipoprotein</keyword>
<evidence type="ECO:0000256" key="3">
    <source>
        <dbReference type="ARBA" id="ARBA00023136"/>
    </source>
</evidence>
<reference evidence="7 8" key="1">
    <citation type="submission" date="2018-06" db="EMBL/GenBank/DDBJ databases">
        <authorList>
            <consortium name="Pathogen Informatics"/>
            <person name="Doyle S."/>
        </authorList>
    </citation>
    <scope>NUCLEOTIDE SEQUENCE [LARGE SCALE GENOMIC DNA]</scope>
    <source>
        <strain evidence="7 8">NCTC10742</strain>
    </source>
</reference>
<keyword evidence="1" id="KW-1003">Cell membrane</keyword>
<evidence type="ECO:0000256" key="5">
    <source>
        <dbReference type="ARBA" id="ARBA00023288"/>
    </source>
</evidence>
<dbReference type="RefSeq" id="WP_115328573.1">
    <property type="nucleotide sequence ID" value="NZ_JACKST010000133.1"/>
</dbReference>
<dbReference type="EMBL" id="UGQM01000001">
    <property type="protein sequence ID" value="STZ46065.1"/>
    <property type="molecule type" value="Genomic_DNA"/>
</dbReference>
<dbReference type="GO" id="GO:0016020">
    <property type="term" value="C:membrane"/>
    <property type="evidence" value="ECO:0007669"/>
    <property type="project" value="InterPro"/>
</dbReference>
<keyword evidence="4" id="KW-0564">Palmitate</keyword>
<dbReference type="InterPro" id="IPR008691">
    <property type="entry name" value="LpqH"/>
</dbReference>
<dbReference type="PROSITE" id="PS51257">
    <property type="entry name" value="PROKAR_LIPOPROTEIN"/>
    <property type="match status" value="1"/>
</dbReference>
<evidence type="ECO:0000256" key="1">
    <source>
        <dbReference type="ARBA" id="ARBA00022475"/>
    </source>
</evidence>
<evidence type="ECO:0000256" key="2">
    <source>
        <dbReference type="ARBA" id="ARBA00022729"/>
    </source>
</evidence>
<dbReference type="Pfam" id="PF05481">
    <property type="entry name" value="Myco_19_kDa"/>
    <property type="match status" value="1"/>
</dbReference>